<comment type="caution">
    <text evidence="2">The sequence shown here is derived from an EMBL/GenBank/DDBJ whole genome shotgun (WGS) entry which is preliminary data.</text>
</comment>
<keyword evidence="3" id="KW-1185">Reference proteome</keyword>
<organism evidence="2 3">
    <name type="scientific">Actinospica acidithermotolerans</name>
    <dbReference type="NCBI Taxonomy" id="2828514"/>
    <lineage>
        <taxon>Bacteria</taxon>
        <taxon>Bacillati</taxon>
        <taxon>Actinomycetota</taxon>
        <taxon>Actinomycetes</taxon>
        <taxon>Catenulisporales</taxon>
        <taxon>Actinospicaceae</taxon>
        <taxon>Actinospica</taxon>
    </lineage>
</organism>
<feature type="domain" description="DUF4365" evidence="1">
    <location>
        <begin position="16"/>
        <end position="154"/>
    </location>
</feature>
<accession>A0A941EDD4</accession>
<dbReference type="Proteomes" id="UP000676325">
    <property type="component" value="Unassembled WGS sequence"/>
</dbReference>
<reference evidence="2" key="1">
    <citation type="submission" date="2021-04" db="EMBL/GenBank/DDBJ databases">
        <title>Genome based classification of Actinospica acidithermotolerans sp. nov., an actinobacterium isolated from an Indonesian hot spring.</title>
        <authorList>
            <person name="Kusuma A.B."/>
            <person name="Putra K.E."/>
            <person name="Nafisah S."/>
            <person name="Loh J."/>
            <person name="Nouioui I."/>
            <person name="Goodfellow M."/>
        </authorList>
    </citation>
    <scope>NUCLEOTIDE SEQUENCE</scope>
    <source>
        <strain evidence="2">MGRD01-02</strain>
    </source>
</reference>
<dbReference type="Pfam" id="PF14280">
    <property type="entry name" value="DUF4365"/>
    <property type="match status" value="1"/>
</dbReference>
<protein>
    <submittedName>
        <fullName evidence="2">DUF4365 domain-containing protein</fullName>
    </submittedName>
</protein>
<gene>
    <name evidence="2" type="ORF">KDK95_23340</name>
</gene>
<evidence type="ECO:0000313" key="2">
    <source>
        <dbReference type="EMBL" id="MBR7829262.1"/>
    </source>
</evidence>
<dbReference type="InterPro" id="IPR025375">
    <property type="entry name" value="DUF4365"/>
</dbReference>
<name>A0A941EDD4_9ACTN</name>
<dbReference type="AlphaFoldDB" id="A0A941EDD4"/>
<proteinExistence type="predicted"/>
<evidence type="ECO:0000313" key="3">
    <source>
        <dbReference type="Proteomes" id="UP000676325"/>
    </source>
</evidence>
<sequence length="169" mass="18424">MGTETATLSATAAKGRFGVAYMRAVCSQAGVGFDETEPDGDVLAVDGTIWFAEGPVRVQLKCTGQFRIDGGTTASWEAKPEWREKWNRCLVPVYFVIVMLDPDEQAAWLRHHDTGTHLTAAAFWVRVNQTSESGSVTVPKSQRLHAETLTLWRDDVISGHLSSGSGVSI</sequence>
<dbReference type="EMBL" id="JAGSOH010000079">
    <property type="protein sequence ID" value="MBR7829262.1"/>
    <property type="molecule type" value="Genomic_DNA"/>
</dbReference>
<evidence type="ECO:0000259" key="1">
    <source>
        <dbReference type="Pfam" id="PF14280"/>
    </source>
</evidence>